<dbReference type="PANTHER" id="PTHR43272:SF89">
    <property type="entry name" value="LONG-CHAIN-FATTY-ACID--COA LIGASE"/>
    <property type="match status" value="1"/>
</dbReference>
<evidence type="ECO:0000313" key="2">
    <source>
        <dbReference type="EMBL" id="VDM15913.1"/>
    </source>
</evidence>
<dbReference type="GO" id="GO:0016020">
    <property type="term" value="C:membrane"/>
    <property type="evidence" value="ECO:0007669"/>
    <property type="project" value="TreeGrafter"/>
</dbReference>
<dbReference type="GO" id="GO:0004467">
    <property type="term" value="F:long-chain fatty acid-CoA ligase activity"/>
    <property type="evidence" value="ECO:0007669"/>
    <property type="project" value="TreeGrafter"/>
</dbReference>
<organism evidence="2 3">
    <name type="scientific">Wuchereria bancrofti</name>
    <dbReference type="NCBI Taxonomy" id="6293"/>
    <lineage>
        <taxon>Eukaryota</taxon>
        <taxon>Metazoa</taxon>
        <taxon>Ecdysozoa</taxon>
        <taxon>Nematoda</taxon>
        <taxon>Chromadorea</taxon>
        <taxon>Rhabditida</taxon>
        <taxon>Spirurina</taxon>
        <taxon>Spiruromorpha</taxon>
        <taxon>Filarioidea</taxon>
        <taxon>Onchocercidae</taxon>
        <taxon>Wuchereria</taxon>
    </lineage>
</organism>
<evidence type="ECO:0008006" key="4">
    <source>
        <dbReference type="Google" id="ProtNLM"/>
    </source>
</evidence>
<gene>
    <name evidence="2" type="ORF">WBA_LOCUS9169</name>
</gene>
<protein>
    <recommendedName>
        <fullName evidence="4">AMP-dependent synthetase/ligase domain-containing protein</fullName>
    </recommendedName>
</protein>
<evidence type="ECO:0000256" key="1">
    <source>
        <dbReference type="ARBA" id="ARBA00022598"/>
    </source>
</evidence>
<dbReference type="EMBL" id="UYWW01008609">
    <property type="protein sequence ID" value="VDM15913.1"/>
    <property type="molecule type" value="Genomic_DNA"/>
</dbReference>
<dbReference type="Proteomes" id="UP000270924">
    <property type="component" value="Unassembled WGS sequence"/>
</dbReference>
<evidence type="ECO:0000313" key="3">
    <source>
        <dbReference type="Proteomes" id="UP000270924"/>
    </source>
</evidence>
<accession>A0A3P7E318</accession>
<dbReference type="InParanoid" id="A0A3P7E318"/>
<keyword evidence="3" id="KW-1185">Reference proteome</keyword>
<sequence>MKYFSFQIFIHGSTFHAYLIAIAVVDVDKLRADIEKSNKKFGNFSTISKLSMMEYLCDQNVRRYFLIKLREFGSSKGLSGIEQIRNIHLLEEEFTIEAGLLTPTLKIIRIKLRDKFKDILDEMYREELNLNSTFN</sequence>
<dbReference type="AlphaFoldDB" id="A0A3P7E318"/>
<name>A0A3P7E318_WUCBA</name>
<reference evidence="2 3" key="1">
    <citation type="submission" date="2018-11" db="EMBL/GenBank/DDBJ databases">
        <authorList>
            <consortium name="Pathogen Informatics"/>
        </authorList>
    </citation>
    <scope>NUCLEOTIDE SEQUENCE [LARGE SCALE GENOMIC DNA]</scope>
</reference>
<keyword evidence="1" id="KW-0436">Ligase</keyword>
<proteinExistence type="predicted"/>
<dbReference type="PANTHER" id="PTHR43272">
    <property type="entry name" value="LONG-CHAIN-FATTY-ACID--COA LIGASE"/>
    <property type="match status" value="1"/>
</dbReference>
<dbReference type="OrthoDB" id="1700726at2759"/>
<dbReference type="GO" id="GO:0005783">
    <property type="term" value="C:endoplasmic reticulum"/>
    <property type="evidence" value="ECO:0007669"/>
    <property type="project" value="TreeGrafter"/>
</dbReference>